<dbReference type="SUPFAM" id="SSF117281">
    <property type="entry name" value="Kelch motif"/>
    <property type="match status" value="1"/>
</dbReference>
<dbReference type="Pfam" id="PF01344">
    <property type="entry name" value="Kelch_1"/>
    <property type="match status" value="2"/>
</dbReference>
<keyword evidence="3" id="KW-1185">Reference proteome</keyword>
<evidence type="ECO:0000256" key="1">
    <source>
        <dbReference type="ARBA" id="ARBA00022441"/>
    </source>
</evidence>
<dbReference type="AlphaFoldDB" id="A0ABD0P2L0"/>
<sequence>HFAIAELDGKIYVLGGENEDTEVLLTMEVFDPHCNVWRTQPKMTTVRKFGCCATMKKRLYVMGGGSFGKIYDSVECYDPKTQQWTTVCPLKERR</sequence>
<name>A0ABD0P2L0_CIRMR</name>
<dbReference type="Proteomes" id="UP001529510">
    <property type="component" value="Unassembled WGS sequence"/>
</dbReference>
<dbReference type="PANTHER" id="PTHR45632">
    <property type="entry name" value="LD33804P"/>
    <property type="match status" value="1"/>
</dbReference>
<dbReference type="PANTHER" id="PTHR45632:SF27">
    <property type="entry name" value="KELCH-LIKE PROTEIN 9"/>
    <property type="match status" value="1"/>
</dbReference>
<evidence type="ECO:0000313" key="3">
    <source>
        <dbReference type="Proteomes" id="UP001529510"/>
    </source>
</evidence>
<protein>
    <submittedName>
        <fullName evidence="2">Uncharacterized protein</fullName>
    </submittedName>
</protein>
<evidence type="ECO:0000313" key="2">
    <source>
        <dbReference type="EMBL" id="KAL0167800.1"/>
    </source>
</evidence>
<feature type="non-terminal residue" evidence="2">
    <location>
        <position position="1"/>
    </location>
</feature>
<reference evidence="2 3" key="1">
    <citation type="submission" date="2024-05" db="EMBL/GenBank/DDBJ databases">
        <title>Genome sequencing and assembly of Indian major carp, Cirrhinus mrigala (Hamilton, 1822).</title>
        <authorList>
            <person name="Mohindra V."/>
            <person name="Chowdhury L.M."/>
            <person name="Lal K."/>
            <person name="Jena J.K."/>
        </authorList>
    </citation>
    <scope>NUCLEOTIDE SEQUENCE [LARGE SCALE GENOMIC DNA]</scope>
    <source>
        <strain evidence="2">CM1030</strain>
        <tissue evidence="2">Blood</tissue>
    </source>
</reference>
<keyword evidence="1" id="KW-0880">Kelch repeat</keyword>
<comment type="caution">
    <text evidence="2">The sequence shown here is derived from an EMBL/GenBank/DDBJ whole genome shotgun (WGS) entry which is preliminary data.</text>
</comment>
<proteinExistence type="predicted"/>
<dbReference type="Gene3D" id="2.120.10.80">
    <property type="entry name" value="Kelch-type beta propeller"/>
    <property type="match status" value="1"/>
</dbReference>
<organism evidence="2 3">
    <name type="scientific">Cirrhinus mrigala</name>
    <name type="common">Mrigala</name>
    <dbReference type="NCBI Taxonomy" id="683832"/>
    <lineage>
        <taxon>Eukaryota</taxon>
        <taxon>Metazoa</taxon>
        <taxon>Chordata</taxon>
        <taxon>Craniata</taxon>
        <taxon>Vertebrata</taxon>
        <taxon>Euteleostomi</taxon>
        <taxon>Actinopterygii</taxon>
        <taxon>Neopterygii</taxon>
        <taxon>Teleostei</taxon>
        <taxon>Ostariophysi</taxon>
        <taxon>Cypriniformes</taxon>
        <taxon>Cyprinidae</taxon>
        <taxon>Labeoninae</taxon>
        <taxon>Labeonini</taxon>
        <taxon>Cirrhinus</taxon>
    </lineage>
</organism>
<dbReference type="EMBL" id="JAMKFB020000018">
    <property type="protein sequence ID" value="KAL0167800.1"/>
    <property type="molecule type" value="Genomic_DNA"/>
</dbReference>
<dbReference type="SMART" id="SM00612">
    <property type="entry name" value="Kelch"/>
    <property type="match status" value="2"/>
</dbReference>
<gene>
    <name evidence="2" type="ORF">M9458_036022</name>
</gene>
<dbReference type="InterPro" id="IPR006652">
    <property type="entry name" value="Kelch_1"/>
</dbReference>
<dbReference type="InterPro" id="IPR015915">
    <property type="entry name" value="Kelch-typ_b-propeller"/>
</dbReference>
<accession>A0ABD0P2L0</accession>